<name>A0A2P6PQU9_ROSCH</name>
<dbReference type="Proteomes" id="UP000238479">
    <property type="component" value="Chromosome 6"/>
</dbReference>
<comment type="caution">
    <text evidence="2">The sequence shown here is derived from an EMBL/GenBank/DDBJ whole genome shotgun (WGS) entry which is preliminary data.</text>
</comment>
<accession>A0A2P6PQU9</accession>
<keyword evidence="1" id="KW-1133">Transmembrane helix</keyword>
<evidence type="ECO:0000256" key="1">
    <source>
        <dbReference type="SAM" id="Phobius"/>
    </source>
</evidence>
<proteinExistence type="predicted"/>
<evidence type="ECO:0000313" key="2">
    <source>
        <dbReference type="EMBL" id="PRQ24295.1"/>
    </source>
</evidence>
<feature type="transmembrane region" description="Helical" evidence="1">
    <location>
        <begin position="16"/>
        <end position="32"/>
    </location>
</feature>
<sequence>MMEIGGRQTRSRNQKTLTVFFFFPFFFWITPYRDDRNFLLSVLWALAITKKAYCFKVYC</sequence>
<keyword evidence="1" id="KW-0812">Transmembrane</keyword>
<keyword evidence="1" id="KW-0472">Membrane</keyword>
<reference evidence="2 3" key="1">
    <citation type="journal article" date="2018" name="Nat. Genet.">
        <title>The Rosa genome provides new insights in the design of modern roses.</title>
        <authorList>
            <person name="Bendahmane M."/>
        </authorList>
    </citation>
    <scope>NUCLEOTIDE SEQUENCE [LARGE SCALE GENOMIC DNA]</scope>
    <source>
        <strain evidence="3">cv. Old Blush</strain>
    </source>
</reference>
<gene>
    <name evidence="2" type="ORF">RchiOBHm_Chr6g0270821</name>
</gene>
<dbReference type="Gramene" id="PRQ24295">
    <property type="protein sequence ID" value="PRQ24295"/>
    <property type="gene ID" value="RchiOBHm_Chr6g0270821"/>
</dbReference>
<keyword evidence="3" id="KW-1185">Reference proteome</keyword>
<protein>
    <submittedName>
        <fullName evidence="2">Uncharacterized protein</fullName>
    </submittedName>
</protein>
<dbReference type="EMBL" id="PDCK01000044">
    <property type="protein sequence ID" value="PRQ24295.1"/>
    <property type="molecule type" value="Genomic_DNA"/>
</dbReference>
<dbReference type="AlphaFoldDB" id="A0A2P6PQU9"/>
<organism evidence="2 3">
    <name type="scientific">Rosa chinensis</name>
    <name type="common">China rose</name>
    <dbReference type="NCBI Taxonomy" id="74649"/>
    <lineage>
        <taxon>Eukaryota</taxon>
        <taxon>Viridiplantae</taxon>
        <taxon>Streptophyta</taxon>
        <taxon>Embryophyta</taxon>
        <taxon>Tracheophyta</taxon>
        <taxon>Spermatophyta</taxon>
        <taxon>Magnoliopsida</taxon>
        <taxon>eudicotyledons</taxon>
        <taxon>Gunneridae</taxon>
        <taxon>Pentapetalae</taxon>
        <taxon>rosids</taxon>
        <taxon>fabids</taxon>
        <taxon>Rosales</taxon>
        <taxon>Rosaceae</taxon>
        <taxon>Rosoideae</taxon>
        <taxon>Rosoideae incertae sedis</taxon>
        <taxon>Rosa</taxon>
    </lineage>
</organism>
<evidence type="ECO:0000313" key="3">
    <source>
        <dbReference type="Proteomes" id="UP000238479"/>
    </source>
</evidence>